<dbReference type="PROSITE" id="PS50893">
    <property type="entry name" value="ABC_TRANSPORTER_2"/>
    <property type="match status" value="1"/>
</dbReference>
<dbReference type="Pfam" id="PF00005">
    <property type="entry name" value="ABC_tran"/>
    <property type="match status" value="1"/>
</dbReference>
<feature type="domain" description="ABC transporter" evidence="4">
    <location>
        <begin position="12"/>
        <end position="261"/>
    </location>
</feature>
<dbReference type="GO" id="GO:0005524">
    <property type="term" value="F:ATP binding"/>
    <property type="evidence" value="ECO:0007669"/>
    <property type="project" value="UniProtKB-KW"/>
</dbReference>
<dbReference type="GO" id="GO:0016887">
    <property type="term" value="F:ATP hydrolysis activity"/>
    <property type="evidence" value="ECO:0007669"/>
    <property type="project" value="InterPro"/>
</dbReference>
<dbReference type="SMART" id="SM00382">
    <property type="entry name" value="AAA"/>
    <property type="match status" value="1"/>
</dbReference>
<dbReference type="InterPro" id="IPR050319">
    <property type="entry name" value="ABC_transp_ATP-bind"/>
</dbReference>
<keyword evidence="3" id="KW-0067">ATP-binding</keyword>
<evidence type="ECO:0000256" key="1">
    <source>
        <dbReference type="ARBA" id="ARBA00022448"/>
    </source>
</evidence>
<dbReference type="InterPro" id="IPR017871">
    <property type="entry name" value="ABC_transporter-like_CS"/>
</dbReference>
<dbReference type="PROSITE" id="PS00211">
    <property type="entry name" value="ABC_TRANSPORTER_1"/>
    <property type="match status" value="1"/>
</dbReference>
<sequence length="356" mass="39470">MKQEAGTRQPLVDLRNVKRYFPVKGGGLFRRQYVRAVDNVDLSIFPGETLSVVGESGSGKTTLGRVALGLQPATSGQVFFDGKELKRLSAEERRHLRRRMQIVFQDPFGSLNPRLPVGDQIEEGLLAHNMGSEQERQQRTFKALDLVGLPSEYAVRYPHEFSGGQRQRIGIARALALDPEFVVLDEPVSALDVSIQSQVLNLLTELREKQGLTYMFISHNLDVVGYFADRVAVMYLGKVVELGPVEKVFTKPQHPYTIALLSAVPKIEAHDSADRLILQGEIPSPIDPPSGCRFRTRCWLREQLGNPERCSTEEPALATSPRELEVSVACHFPLEDGASSITKSGRSAIAAQVKRA</sequence>
<dbReference type="InterPro" id="IPR003593">
    <property type="entry name" value="AAA+_ATPase"/>
</dbReference>
<dbReference type="EMBL" id="CAFBIX010000103">
    <property type="protein sequence ID" value="CAB4851272.1"/>
    <property type="molecule type" value="Genomic_DNA"/>
</dbReference>
<evidence type="ECO:0000259" key="4">
    <source>
        <dbReference type="PROSITE" id="PS50893"/>
    </source>
</evidence>
<protein>
    <submittedName>
        <fullName evidence="5">Unannotated protein</fullName>
    </submittedName>
</protein>
<keyword evidence="1" id="KW-0813">Transport</keyword>
<name>A0A6J7BZK8_9ZZZZ</name>
<keyword evidence="2" id="KW-0547">Nucleotide-binding</keyword>
<dbReference type="SUPFAM" id="SSF52540">
    <property type="entry name" value="P-loop containing nucleoside triphosphate hydrolases"/>
    <property type="match status" value="1"/>
</dbReference>
<dbReference type="InterPro" id="IPR027417">
    <property type="entry name" value="P-loop_NTPase"/>
</dbReference>
<accession>A0A6J7BZK8</accession>
<dbReference type="InterPro" id="IPR013563">
    <property type="entry name" value="Oligopep_ABC_C"/>
</dbReference>
<proteinExistence type="predicted"/>
<gene>
    <name evidence="5" type="ORF">UFOPK3278_01442</name>
</gene>
<evidence type="ECO:0000256" key="3">
    <source>
        <dbReference type="ARBA" id="ARBA00022840"/>
    </source>
</evidence>
<evidence type="ECO:0000313" key="5">
    <source>
        <dbReference type="EMBL" id="CAB4851272.1"/>
    </source>
</evidence>
<organism evidence="5">
    <name type="scientific">freshwater metagenome</name>
    <dbReference type="NCBI Taxonomy" id="449393"/>
    <lineage>
        <taxon>unclassified sequences</taxon>
        <taxon>metagenomes</taxon>
        <taxon>ecological metagenomes</taxon>
    </lineage>
</organism>
<dbReference type="Gene3D" id="3.40.50.300">
    <property type="entry name" value="P-loop containing nucleotide triphosphate hydrolases"/>
    <property type="match status" value="1"/>
</dbReference>
<dbReference type="PANTHER" id="PTHR43776">
    <property type="entry name" value="TRANSPORT ATP-BINDING PROTEIN"/>
    <property type="match status" value="1"/>
</dbReference>
<reference evidence="5" key="1">
    <citation type="submission" date="2020-05" db="EMBL/GenBank/DDBJ databases">
        <authorList>
            <person name="Chiriac C."/>
            <person name="Salcher M."/>
            <person name="Ghai R."/>
            <person name="Kavagutti S V."/>
        </authorList>
    </citation>
    <scope>NUCLEOTIDE SEQUENCE</scope>
</reference>
<dbReference type="GO" id="GO:0055085">
    <property type="term" value="P:transmembrane transport"/>
    <property type="evidence" value="ECO:0007669"/>
    <property type="project" value="UniProtKB-ARBA"/>
</dbReference>
<dbReference type="InterPro" id="IPR003439">
    <property type="entry name" value="ABC_transporter-like_ATP-bd"/>
</dbReference>
<dbReference type="GO" id="GO:0015833">
    <property type="term" value="P:peptide transport"/>
    <property type="evidence" value="ECO:0007669"/>
    <property type="project" value="InterPro"/>
</dbReference>
<dbReference type="NCBIfam" id="TIGR01727">
    <property type="entry name" value="oligo_HPY"/>
    <property type="match status" value="1"/>
</dbReference>
<dbReference type="Pfam" id="PF08352">
    <property type="entry name" value="oligo_HPY"/>
    <property type="match status" value="1"/>
</dbReference>
<dbReference type="AlphaFoldDB" id="A0A6J7BZK8"/>
<dbReference type="FunFam" id="3.40.50.300:FF:000016">
    <property type="entry name" value="Oligopeptide ABC transporter ATP-binding component"/>
    <property type="match status" value="1"/>
</dbReference>
<evidence type="ECO:0000256" key="2">
    <source>
        <dbReference type="ARBA" id="ARBA00022741"/>
    </source>
</evidence>
<dbReference type="CDD" id="cd03257">
    <property type="entry name" value="ABC_NikE_OppD_transporters"/>
    <property type="match status" value="1"/>
</dbReference>